<dbReference type="InterPro" id="IPR036388">
    <property type="entry name" value="WH-like_DNA-bd_sf"/>
</dbReference>
<sequence length="264" mass="28031">MDTAASVTSKALGILAAFSADAPRLTLSEIARRAGLPLTTAHRLVGELAEWGALERDETGRYRIGLRLWEVASLAPRSLGLRERAMPFLEDLYEVTHENVQLAVRDGHEAVYVERISGRQAIGVVSRVGGRLPLHATGVGQVLLAYSTPELQDRVLEQPLKAFTKYTLTDPKRLRQVLAEVRRAGIAVCDRMVDPDSLSVAAPVFGPPDGADAVAARVSVGATVVAALSVVVPSDGADRLGLVPAVRAAARGITRVLGGVSPPR</sequence>
<dbReference type="PANTHER" id="PTHR30136:SF24">
    <property type="entry name" value="HTH-TYPE TRANSCRIPTIONAL REPRESSOR ALLR"/>
    <property type="match status" value="1"/>
</dbReference>
<dbReference type="EMBL" id="VIRS01000002">
    <property type="protein sequence ID" value="TQS46535.1"/>
    <property type="molecule type" value="Genomic_DNA"/>
</dbReference>
<dbReference type="Pfam" id="PF09339">
    <property type="entry name" value="HTH_IclR"/>
    <property type="match status" value="1"/>
</dbReference>
<evidence type="ECO:0000256" key="2">
    <source>
        <dbReference type="ARBA" id="ARBA00023015"/>
    </source>
</evidence>
<dbReference type="Proteomes" id="UP000317982">
    <property type="component" value="Unassembled WGS sequence"/>
</dbReference>
<dbReference type="InterPro" id="IPR050707">
    <property type="entry name" value="HTH_MetabolicPath_Reg"/>
</dbReference>
<dbReference type="GO" id="GO:0006071">
    <property type="term" value="P:glycerol metabolic process"/>
    <property type="evidence" value="ECO:0007669"/>
    <property type="project" value="UniProtKB-KW"/>
</dbReference>
<comment type="function">
    <text evidence="5">May be an activator protein for the gylABX operon.</text>
</comment>
<reference evidence="9 10" key="1">
    <citation type="submission" date="2019-07" db="EMBL/GenBank/DDBJ databases">
        <title>Cryptosporangium phraense sp. nov., isolated from plant litter.</title>
        <authorList>
            <person name="Suriyachadkun C."/>
        </authorList>
    </citation>
    <scope>NUCLEOTIDE SEQUENCE [LARGE SCALE GENOMIC DNA]</scope>
    <source>
        <strain evidence="9 10">A-T 5661</strain>
    </source>
</reference>
<organism evidence="9 10">
    <name type="scientific">Cryptosporangium phraense</name>
    <dbReference type="NCBI Taxonomy" id="2593070"/>
    <lineage>
        <taxon>Bacteria</taxon>
        <taxon>Bacillati</taxon>
        <taxon>Actinomycetota</taxon>
        <taxon>Actinomycetes</taxon>
        <taxon>Cryptosporangiales</taxon>
        <taxon>Cryptosporangiaceae</taxon>
        <taxon>Cryptosporangium</taxon>
    </lineage>
</organism>
<evidence type="ECO:0000256" key="3">
    <source>
        <dbReference type="ARBA" id="ARBA00023125"/>
    </source>
</evidence>
<dbReference type="Pfam" id="PF01614">
    <property type="entry name" value="IclR_C"/>
    <property type="match status" value="1"/>
</dbReference>
<evidence type="ECO:0000256" key="4">
    <source>
        <dbReference type="ARBA" id="ARBA00023163"/>
    </source>
</evidence>
<feature type="domain" description="HTH iclR-type" evidence="7">
    <location>
        <begin position="5"/>
        <end position="66"/>
    </location>
</feature>
<accession>A0A545B123</accession>
<dbReference type="FunFam" id="1.10.10.10:FF:000056">
    <property type="entry name" value="IclR family transcriptional regulator"/>
    <property type="match status" value="1"/>
</dbReference>
<dbReference type="InterPro" id="IPR014757">
    <property type="entry name" value="Tscrpt_reg_IclR_C"/>
</dbReference>
<evidence type="ECO:0000256" key="1">
    <source>
        <dbReference type="ARBA" id="ARBA00022798"/>
    </source>
</evidence>
<dbReference type="PROSITE" id="PS51077">
    <property type="entry name" value="HTH_ICLR"/>
    <property type="match status" value="1"/>
</dbReference>
<dbReference type="InterPro" id="IPR029016">
    <property type="entry name" value="GAF-like_dom_sf"/>
</dbReference>
<dbReference type="PANTHER" id="PTHR30136">
    <property type="entry name" value="HELIX-TURN-HELIX TRANSCRIPTIONAL REGULATOR, ICLR FAMILY"/>
    <property type="match status" value="1"/>
</dbReference>
<proteinExistence type="predicted"/>
<protein>
    <recommendedName>
        <fullName evidence="6">Glycerol operon regulatory protein</fullName>
    </recommendedName>
</protein>
<feature type="domain" description="IclR-ED" evidence="8">
    <location>
        <begin position="67"/>
        <end position="259"/>
    </location>
</feature>
<comment type="caution">
    <text evidence="9">The sequence shown here is derived from an EMBL/GenBank/DDBJ whole genome shotgun (WGS) entry which is preliminary data.</text>
</comment>
<evidence type="ECO:0000313" key="9">
    <source>
        <dbReference type="EMBL" id="TQS46535.1"/>
    </source>
</evidence>
<keyword evidence="4" id="KW-0804">Transcription</keyword>
<dbReference type="Gene3D" id="1.10.10.10">
    <property type="entry name" value="Winged helix-like DNA-binding domain superfamily/Winged helix DNA-binding domain"/>
    <property type="match status" value="1"/>
</dbReference>
<dbReference type="PROSITE" id="PS51078">
    <property type="entry name" value="ICLR_ED"/>
    <property type="match status" value="1"/>
</dbReference>
<name>A0A545B123_9ACTN</name>
<gene>
    <name evidence="9" type="ORF">FL583_03895</name>
</gene>
<keyword evidence="1" id="KW-0319">Glycerol metabolism</keyword>
<keyword evidence="3" id="KW-0238">DNA-binding</keyword>
<dbReference type="Gene3D" id="3.30.450.40">
    <property type="match status" value="1"/>
</dbReference>
<dbReference type="RefSeq" id="WP_142703054.1">
    <property type="nucleotide sequence ID" value="NZ_VIRS01000002.1"/>
</dbReference>
<evidence type="ECO:0000256" key="5">
    <source>
        <dbReference type="ARBA" id="ARBA00058938"/>
    </source>
</evidence>
<dbReference type="SMART" id="SM00346">
    <property type="entry name" value="HTH_ICLR"/>
    <property type="match status" value="1"/>
</dbReference>
<evidence type="ECO:0000259" key="8">
    <source>
        <dbReference type="PROSITE" id="PS51078"/>
    </source>
</evidence>
<dbReference type="SUPFAM" id="SSF55781">
    <property type="entry name" value="GAF domain-like"/>
    <property type="match status" value="1"/>
</dbReference>
<keyword evidence="2" id="KW-0805">Transcription regulation</keyword>
<dbReference type="InterPro" id="IPR005471">
    <property type="entry name" value="Tscrpt_reg_IclR_N"/>
</dbReference>
<dbReference type="GO" id="GO:0045892">
    <property type="term" value="P:negative regulation of DNA-templated transcription"/>
    <property type="evidence" value="ECO:0007669"/>
    <property type="project" value="TreeGrafter"/>
</dbReference>
<dbReference type="OrthoDB" id="60629at2"/>
<dbReference type="GO" id="GO:0003677">
    <property type="term" value="F:DNA binding"/>
    <property type="evidence" value="ECO:0007669"/>
    <property type="project" value="UniProtKB-KW"/>
</dbReference>
<dbReference type="AlphaFoldDB" id="A0A545B123"/>
<evidence type="ECO:0000259" key="7">
    <source>
        <dbReference type="PROSITE" id="PS51077"/>
    </source>
</evidence>
<dbReference type="InterPro" id="IPR036390">
    <property type="entry name" value="WH_DNA-bd_sf"/>
</dbReference>
<dbReference type="InParanoid" id="A0A545B123"/>
<keyword evidence="10" id="KW-1185">Reference proteome</keyword>
<evidence type="ECO:0000256" key="6">
    <source>
        <dbReference type="ARBA" id="ARBA00070406"/>
    </source>
</evidence>
<dbReference type="SUPFAM" id="SSF46785">
    <property type="entry name" value="Winged helix' DNA-binding domain"/>
    <property type="match status" value="1"/>
</dbReference>
<dbReference type="GO" id="GO:0003700">
    <property type="term" value="F:DNA-binding transcription factor activity"/>
    <property type="evidence" value="ECO:0007669"/>
    <property type="project" value="TreeGrafter"/>
</dbReference>
<evidence type="ECO:0000313" key="10">
    <source>
        <dbReference type="Proteomes" id="UP000317982"/>
    </source>
</evidence>